<accession>A0A4U8Q2B2</accession>
<comment type="caution">
    <text evidence="3">The sequence shown here is derived from an EMBL/GenBank/DDBJ whole genome shotgun (WGS) entry which is preliminary data.</text>
</comment>
<keyword evidence="2" id="KW-1133">Transmembrane helix</keyword>
<organism evidence="3 4">
    <name type="scientific">Robinsoniella peoriensis</name>
    <dbReference type="NCBI Taxonomy" id="180332"/>
    <lineage>
        <taxon>Bacteria</taxon>
        <taxon>Bacillati</taxon>
        <taxon>Bacillota</taxon>
        <taxon>Clostridia</taxon>
        <taxon>Lachnospirales</taxon>
        <taxon>Lachnospiraceae</taxon>
        <taxon>Robinsoniella</taxon>
    </lineage>
</organism>
<dbReference type="InterPro" id="IPR019277">
    <property type="entry name" value="DUF2304"/>
</dbReference>
<evidence type="ECO:0008006" key="5">
    <source>
        <dbReference type="Google" id="ProtNLM"/>
    </source>
</evidence>
<feature type="transmembrane region" description="Helical" evidence="2">
    <location>
        <begin position="33"/>
        <end position="53"/>
    </location>
</feature>
<feature type="transmembrane region" description="Helical" evidence="2">
    <location>
        <begin position="6"/>
        <end position="24"/>
    </location>
</feature>
<dbReference type="STRING" id="180332.GCA_000797495_02722"/>
<dbReference type="AlphaFoldDB" id="A0A4U8Q2B2"/>
<dbReference type="PROSITE" id="PS51257">
    <property type="entry name" value="PROKAR_LIPOPROTEIN"/>
    <property type="match status" value="1"/>
</dbReference>
<dbReference type="Pfam" id="PF10066">
    <property type="entry name" value="DUF2304"/>
    <property type="match status" value="1"/>
</dbReference>
<keyword evidence="2" id="KW-0812">Transmembrane</keyword>
<protein>
    <recommendedName>
        <fullName evidence="5">Integral membrane protein</fullName>
    </recommendedName>
</protein>
<dbReference type="OrthoDB" id="2876319at2"/>
<name>A0A4U8Q2B2_9FIRM</name>
<keyword evidence="1" id="KW-0175">Coiled coil</keyword>
<sequence length="126" mass="14158">MSIRSQIIIMITVAAALIVLACMVKKRTISLRYALPWTLLAIGVTVLTCFPVLTDRLTNLLGVSLPVNMIFFMGFCFSLVIIFSLSLAVSRLSKRVKALAQHQALLERTMQEMQMKELKIKEQADE</sequence>
<feature type="transmembrane region" description="Helical" evidence="2">
    <location>
        <begin position="65"/>
        <end position="89"/>
    </location>
</feature>
<evidence type="ECO:0000256" key="1">
    <source>
        <dbReference type="SAM" id="Coils"/>
    </source>
</evidence>
<evidence type="ECO:0000256" key="2">
    <source>
        <dbReference type="SAM" id="Phobius"/>
    </source>
</evidence>
<dbReference type="RefSeq" id="WP_044289765.1">
    <property type="nucleotide sequence ID" value="NZ_CABMJZ010000073.1"/>
</dbReference>
<reference evidence="3 4" key="1">
    <citation type="journal article" date="2019" name="Anaerobe">
        <title>Detection of Robinsoniella peoriensis in multiple bone samples of a trauma patient.</title>
        <authorList>
            <person name="Schrottner P."/>
            <person name="Hartwich K."/>
            <person name="Bunk B."/>
            <person name="Schober I."/>
            <person name="Helbig S."/>
            <person name="Rudolph W.W."/>
            <person name="Gunzer F."/>
        </authorList>
    </citation>
    <scope>NUCLEOTIDE SEQUENCE [LARGE SCALE GENOMIC DNA]</scope>
    <source>
        <strain evidence="3 4">DSM 106044</strain>
    </source>
</reference>
<feature type="coiled-coil region" evidence="1">
    <location>
        <begin position="99"/>
        <end position="126"/>
    </location>
</feature>
<proteinExistence type="predicted"/>
<dbReference type="Proteomes" id="UP000306509">
    <property type="component" value="Unassembled WGS sequence"/>
</dbReference>
<dbReference type="EMBL" id="QGQD01000079">
    <property type="protein sequence ID" value="TLC98874.1"/>
    <property type="molecule type" value="Genomic_DNA"/>
</dbReference>
<gene>
    <name evidence="3" type="ORF">DSM106044_04204</name>
</gene>
<evidence type="ECO:0000313" key="4">
    <source>
        <dbReference type="Proteomes" id="UP000306509"/>
    </source>
</evidence>
<keyword evidence="2" id="KW-0472">Membrane</keyword>
<evidence type="ECO:0000313" key="3">
    <source>
        <dbReference type="EMBL" id="TLC98874.1"/>
    </source>
</evidence>
<keyword evidence="4" id="KW-1185">Reference proteome</keyword>